<evidence type="ECO:0000259" key="3">
    <source>
        <dbReference type="PROSITE" id="PS50977"/>
    </source>
</evidence>
<keyword evidence="5" id="KW-1185">Reference proteome</keyword>
<dbReference type="GO" id="GO:0000976">
    <property type="term" value="F:transcription cis-regulatory region binding"/>
    <property type="evidence" value="ECO:0007669"/>
    <property type="project" value="TreeGrafter"/>
</dbReference>
<gene>
    <name evidence="4" type="ORF">D7D52_21255</name>
</gene>
<reference evidence="4 5" key="1">
    <citation type="submission" date="2018-09" db="EMBL/GenBank/DDBJ databases">
        <title>Nocardia yunnanensis sp. nov., an actinomycete isolated from a soil sample.</title>
        <authorList>
            <person name="Zhang J."/>
        </authorList>
    </citation>
    <scope>NUCLEOTIDE SEQUENCE [LARGE SCALE GENOMIC DNA]</scope>
    <source>
        <strain evidence="4 5">CFHS0054</strain>
    </source>
</reference>
<organism evidence="4 5">
    <name type="scientific">Nocardia yunnanensis</name>
    <dbReference type="NCBI Taxonomy" id="2382165"/>
    <lineage>
        <taxon>Bacteria</taxon>
        <taxon>Bacillati</taxon>
        <taxon>Actinomycetota</taxon>
        <taxon>Actinomycetes</taxon>
        <taxon>Mycobacteriales</taxon>
        <taxon>Nocardiaceae</taxon>
        <taxon>Nocardia</taxon>
    </lineage>
</organism>
<dbReference type="PANTHER" id="PTHR30055:SF158">
    <property type="entry name" value="POSSIBLE TRANSCRIPTIONAL REGULATORY PROTEIN (PROBABLY TETR-FAMILY)"/>
    <property type="match status" value="1"/>
</dbReference>
<evidence type="ECO:0000313" key="4">
    <source>
        <dbReference type="EMBL" id="AYF75950.1"/>
    </source>
</evidence>
<dbReference type="InterPro" id="IPR001647">
    <property type="entry name" value="HTH_TetR"/>
</dbReference>
<evidence type="ECO:0000256" key="1">
    <source>
        <dbReference type="ARBA" id="ARBA00023125"/>
    </source>
</evidence>
<dbReference type="InterPro" id="IPR050109">
    <property type="entry name" value="HTH-type_TetR-like_transc_reg"/>
</dbReference>
<dbReference type="Gene3D" id="1.10.357.10">
    <property type="entry name" value="Tetracycline Repressor, domain 2"/>
    <property type="match status" value="1"/>
</dbReference>
<keyword evidence="1 2" id="KW-0238">DNA-binding</keyword>
<evidence type="ECO:0000256" key="2">
    <source>
        <dbReference type="PROSITE-ProRule" id="PRU00335"/>
    </source>
</evidence>
<feature type="domain" description="HTH tetR-type" evidence="3">
    <location>
        <begin position="12"/>
        <end position="72"/>
    </location>
</feature>
<dbReference type="SUPFAM" id="SSF46689">
    <property type="entry name" value="Homeodomain-like"/>
    <property type="match status" value="1"/>
</dbReference>
<dbReference type="InterPro" id="IPR009057">
    <property type="entry name" value="Homeodomain-like_sf"/>
</dbReference>
<protein>
    <submittedName>
        <fullName evidence="4">TetR/AcrR family transcriptional regulator</fullName>
    </submittedName>
</protein>
<evidence type="ECO:0000313" key="5">
    <source>
        <dbReference type="Proteomes" id="UP000267164"/>
    </source>
</evidence>
<dbReference type="Proteomes" id="UP000267164">
    <property type="component" value="Chromosome"/>
</dbReference>
<dbReference type="AlphaFoldDB" id="A0A386ZEK6"/>
<dbReference type="PANTHER" id="PTHR30055">
    <property type="entry name" value="HTH-TYPE TRANSCRIPTIONAL REGULATOR RUTR"/>
    <property type="match status" value="1"/>
</dbReference>
<dbReference type="PRINTS" id="PR00455">
    <property type="entry name" value="HTHTETR"/>
</dbReference>
<dbReference type="OrthoDB" id="3767959at2"/>
<proteinExistence type="predicted"/>
<dbReference type="RefSeq" id="WP_120738971.1">
    <property type="nucleotide sequence ID" value="NZ_CP032568.1"/>
</dbReference>
<sequence>MSPAGTKGVPRERRVQQILDLATAEFGRRGYANASIAEIAAAAGVSKPLIYTYFGSRDGLHAACVHHAGERLVTAVAAAQSIPGASDKALATLTAIFTALDGRTHTWHLLYDPTLPRPSTAFDTARHYQNALNAMGSEGVTQVLTQAGLTTPADHSLALSLWFSIVSTTITWWTDHPEHTPHDMTTRCTRIFTALRQPPSTPA</sequence>
<feature type="DNA-binding region" description="H-T-H motif" evidence="2">
    <location>
        <begin position="35"/>
        <end position="54"/>
    </location>
</feature>
<dbReference type="EMBL" id="CP032568">
    <property type="protein sequence ID" value="AYF75950.1"/>
    <property type="molecule type" value="Genomic_DNA"/>
</dbReference>
<dbReference type="KEGG" id="nyu:D7D52_21255"/>
<name>A0A386ZEK6_9NOCA</name>
<dbReference type="PROSITE" id="PS50977">
    <property type="entry name" value="HTH_TETR_2"/>
    <property type="match status" value="1"/>
</dbReference>
<accession>A0A386ZEK6</accession>
<dbReference type="GO" id="GO:0003700">
    <property type="term" value="F:DNA-binding transcription factor activity"/>
    <property type="evidence" value="ECO:0007669"/>
    <property type="project" value="TreeGrafter"/>
</dbReference>
<dbReference type="Pfam" id="PF00440">
    <property type="entry name" value="TetR_N"/>
    <property type="match status" value="1"/>
</dbReference>